<evidence type="ECO:0000313" key="2">
    <source>
        <dbReference type="Proteomes" id="UP001202052"/>
    </source>
</evidence>
<gene>
    <name evidence="1" type="ORF">M4438_32115</name>
</gene>
<accession>A0ABT0P415</accession>
<comment type="caution">
    <text evidence="1">The sequence shown here is derived from an EMBL/GenBank/DDBJ whole genome shotgun (WGS) entry which is preliminary data.</text>
</comment>
<name>A0ABT0P415_9ACTN</name>
<evidence type="ECO:0000313" key="1">
    <source>
        <dbReference type="EMBL" id="MCL3998096.1"/>
    </source>
</evidence>
<keyword evidence="2" id="KW-1185">Reference proteome</keyword>
<proteinExistence type="predicted"/>
<organism evidence="1 2">
    <name type="scientific">Streptomyces lavenduligriseus</name>
    <dbReference type="NCBI Taxonomy" id="67315"/>
    <lineage>
        <taxon>Bacteria</taxon>
        <taxon>Bacillati</taxon>
        <taxon>Actinomycetota</taxon>
        <taxon>Actinomycetes</taxon>
        <taxon>Kitasatosporales</taxon>
        <taxon>Streptomycetaceae</taxon>
        <taxon>Streptomyces</taxon>
    </lineage>
</organism>
<dbReference type="EMBL" id="JAMCCK010000055">
    <property type="protein sequence ID" value="MCL3998096.1"/>
    <property type="molecule type" value="Genomic_DNA"/>
</dbReference>
<dbReference type="RefSeq" id="WP_249492796.1">
    <property type="nucleotide sequence ID" value="NZ_JAMCCK010000055.1"/>
</dbReference>
<reference evidence="1 2" key="1">
    <citation type="submission" date="2022-05" db="EMBL/GenBank/DDBJ databases">
        <title>Genome Resource of Streptomyces lavenduligriseus GA1-1, a Strain with Broad-Spectrum Antifungal Activity against Phytopathogenic Fungi.</title>
        <authorList>
            <person name="Qi D."/>
        </authorList>
    </citation>
    <scope>NUCLEOTIDE SEQUENCE [LARGE SCALE GENOMIC DNA]</scope>
    <source>
        <strain evidence="1 2">GA1-1</strain>
    </source>
</reference>
<sequence length="274" mass="30529">MTDFSLHLLGAQREFQAENLPPATSPHTGQQLRRVKLELQVPGDLQDDLENELKGAAAPAGQPLAGEGTTWLVTSHSYSYTDAAQPLVYTHRLELQEVEELRATAVEVAGLTLVPIQYKEDVDEETLLVTLVIDVSGEEGERLEELIVTQEDQYVDVIRRGVSETPVRMRFGRCLWQQGEGDTRRHNLTLVADEGQPDRPLGFAAINQPQLGRTIEKTVANAKALDLLVEQLRSQGVLTEEAAATIKAAALPHDLTLRESREFCRTSKIENFWR</sequence>
<dbReference type="Proteomes" id="UP001202052">
    <property type="component" value="Unassembled WGS sequence"/>
</dbReference>
<protein>
    <submittedName>
        <fullName evidence="1">Uncharacterized protein</fullName>
    </submittedName>
</protein>